<evidence type="ECO:0000313" key="2">
    <source>
        <dbReference type="Proteomes" id="UP001164250"/>
    </source>
</evidence>
<keyword evidence="2" id="KW-1185">Reference proteome</keyword>
<sequence>MLQLYDSNSENIMMAGLIEGPCEVLTAGKFKEENERLSRLGIKADRGRQPMFLCKWFYDELKGVFRPVSD</sequence>
<reference evidence="2" key="1">
    <citation type="journal article" date="2023" name="G3 (Bethesda)">
        <title>Genome assembly and association tests identify interacting loci associated with vigor, precocity, and sex in interspecific pistachio rootstocks.</title>
        <authorList>
            <person name="Palmer W."/>
            <person name="Jacygrad E."/>
            <person name="Sagayaradj S."/>
            <person name="Cavanaugh K."/>
            <person name="Han R."/>
            <person name="Bertier L."/>
            <person name="Beede B."/>
            <person name="Kafkas S."/>
            <person name="Golino D."/>
            <person name="Preece J."/>
            <person name="Michelmore R."/>
        </authorList>
    </citation>
    <scope>NUCLEOTIDE SEQUENCE [LARGE SCALE GENOMIC DNA]</scope>
</reference>
<dbReference type="Proteomes" id="UP001164250">
    <property type="component" value="Chromosome 3"/>
</dbReference>
<dbReference type="EMBL" id="CM047899">
    <property type="protein sequence ID" value="KAJ0101160.1"/>
    <property type="molecule type" value="Genomic_DNA"/>
</dbReference>
<accession>A0ACC1BQ81</accession>
<comment type="caution">
    <text evidence="1">The sequence shown here is derived from an EMBL/GenBank/DDBJ whole genome shotgun (WGS) entry which is preliminary data.</text>
</comment>
<name>A0ACC1BQ81_9ROSI</name>
<organism evidence="1 2">
    <name type="scientific">Pistacia atlantica</name>
    <dbReference type="NCBI Taxonomy" id="434234"/>
    <lineage>
        <taxon>Eukaryota</taxon>
        <taxon>Viridiplantae</taxon>
        <taxon>Streptophyta</taxon>
        <taxon>Embryophyta</taxon>
        <taxon>Tracheophyta</taxon>
        <taxon>Spermatophyta</taxon>
        <taxon>Magnoliopsida</taxon>
        <taxon>eudicotyledons</taxon>
        <taxon>Gunneridae</taxon>
        <taxon>Pentapetalae</taxon>
        <taxon>rosids</taxon>
        <taxon>malvids</taxon>
        <taxon>Sapindales</taxon>
        <taxon>Anacardiaceae</taxon>
        <taxon>Pistacia</taxon>
    </lineage>
</organism>
<proteinExistence type="predicted"/>
<evidence type="ECO:0000313" key="1">
    <source>
        <dbReference type="EMBL" id="KAJ0101160.1"/>
    </source>
</evidence>
<gene>
    <name evidence="1" type="ORF">Patl1_04130</name>
</gene>
<protein>
    <submittedName>
        <fullName evidence="1">Uncharacterized protein</fullName>
    </submittedName>
</protein>